<protein>
    <recommendedName>
        <fullName evidence="2">SPW repeat-containing integral membrane domain-containing protein</fullName>
    </recommendedName>
</protein>
<feature type="domain" description="SPW repeat-containing integral membrane" evidence="2">
    <location>
        <begin position="35"/>
        <end position="129"/>
    </location>
</feature>
<evidence type="ECO:0000259" key="2">
    <source>
        <dbReference type="Pfam" id="PF03779"/>
    </source>
</evidence>
<feature type="transmembrane region" description="Helical" evidence="1">
    <location>
        <begin position="31"/>
        <end position="50"/>
    </location>
</feature>
<evidence type="ECO:0000313" key="3">
    <source>
        <dbReference type="EMBL" id="QEV35791.1"/>
    </source>
</evidence>
<feature type="transmembrane region" description="Helical" evidence="1">
    <location>
        <begin position="116"/>
        <end position="136"/>
    </location>
</feature>
<sequence length="152" mass="15928">MSAMAIQVDRGTTPRVPDRTHVLRQGVHDQILGLLMLAVSVVVLLFPMATHDGPKDAQVNELVVGLVVAFAAGARLYRGGGVWSDAVVGLAGAWLIASPFVLDAQNTAVHTADRMLCIVAGSVLVVLSLVSAAVWWSDRGSRKGSAGASHHE</sequence>
<evidence type="ECO:0000256" key="1">
    <source>
        <dbReference type="SAM" id="Phobius"/>
    </source>
</evidence>
<keyword evidence="4" id="KW-1185">Reference proteome</keyword>
<proteinExistence type="predicted"/>
<name>A0ABX6BPT1_9ACTN</name>
<dbReference type="EMBL" id="CP023693">
    <property type="protein sequence ID" value="QEV35791.1"/>
    <property type="molecule type" value="Genomic_DNA"/>
</dbReference>
<dbReference type="Pfam" id="PF03779">
    <property type="entry name" value="SPW"/>
    <property type="match status" value="1"/>
</dbReference>
<keyword evidence="1" id="KW-1133">Transmembrane helix</keyword>
<dbReference type="Proteomes" id="UP000326029">
    <property type="component" value="Chromosome"/>
</dbReference>
<keyword evidence="1" id="KW-0812">Transmembrane</keyword>
<accession>A0ABX6BPT1</accession>
<feature type="transmembrane region" description="Helical" evidence="1">
    <location>
        <begin position="86"/>
        <end position="104"/>
    </location>
</feature>
<organism evidence="3 4">
    <name type="scientific">Streptomyces cinereoruber</name>
    <dbReference type="NCBI Taxonomy" id="67260"/>
    <lineage>
        <taxon>Bacteria</taxon>
        <taxon>Bacillati</taxon>
        <taxon>Actinomycetota</taxon>
        <taxon>Actinomycetes</taxon>
        <taxon>Kitasatosporales</taxon>
        <taxon>Streptomycetaceae</taxon>
        <taxon>Streptomyces</taxon>
    </lineage>
</organism>
<gene>
    <name evidence="3" type="ORF">CP977_29475</name>
</gene>
<evidence type="ECO:0000313" key="4">
    <source>
        <dbReference type="Proteomes" id="UP000326029"/>
    </source>
</evidence>
<reference evidence="3 4" key="1">
    <citation type="submission" date="2017-09" db="EMBL/GenBank/DDBJ databases">
        <authorList>
            <person name="Lee N."/>
            <person name="Cho B.-K."/>
        </authorList>
    </citation>
    <scope>NUCLEOTIDE SEQUENCE [LARGE SCALE GENOMIC DNA]</scope>
    <source>
        <strain evidence="3 4">ATCC 19740</strain>
    </source>
</reference>
<keyword evidence="1" id="KW-0472">Membrane</keyword>
<dbReference type="InterPro" id="IPR005530">
    <property type="entry name" value="SPW"/>
</dbReference>